<evidence type="ECO:0000256" key="3">
    <source>
        <dbReference type="ARBA" id="ARBA00022692"/>
    </source>
</evidence>
<evidence type="ECO:0000313" key="8">
    <source>
        <dbReference type="EMBL" id="ATG46016.1"/>
    </source>
</evidence>
<feature type="transmembrane region" description="Helical" evidence="7">
    <location>
        <begin position="67"/>
        <end position="89"/>
    </location>
</feature>
<feature type="transmembrane region" description="Helical" evidence="7">
    <location>
        <begin position="196"/>
        <end position="218"/>
    </location>
</feature>
<keyword evidence="4 7" id="KW-1133">Transmembrane helix</keyword>
<evidence type="ECO:0000256" key="7">
    <source>
        <dbReference type="SAM" id="Phobius"/>
    </source>
</evidence>
<dbReference type="RefSeq" id="WP_096873622.1">
    <property type="nucleotide sequence ID" value="NZ_CP010774.1"/>
</dbReference>
<evidence type="ECO:0000256" key="5">
    <source>
        <dbReference type="ARBA" id="ARBA00023136"/>
    </source>
</evidence>
<dbReference type="InterPro" id="IPR007688">
    <property type="entry name" value="Conjugal_tfr_TrbL/VirB6"/>
</dbReference>
<geneLocation type="plasmid" evidence="9">
    <name>pp13_g</name>
</geneLocation>
<keyword evidence="8" id="KW-0614">Plasmid</keyword>
<feature type="transmembrane region" description="Helical" evidence="7">
    <location>
        <begin position="34"/>
        <end position="55"/>
    </location>
</feature>
<feature type="transmembrane region" description="Helical" evidence="7">
    <location>
        <begin position="165"/>
        <end position="184"/>
    </location>
</feature>
<reference evidence="8 9" key="1">
    <citation type="journal article" date="2017" name="Front. Microbiol.">
        <title>Phaeobacter piscinae sp. nov., a species of the Roseobacter group and potential aquaculture probiont.</title>
        <authorList>
            <person name="Sonnenschein E.C."/>
            <person name="Phippen C.B.W."/>
            <person name="Nielsen K.F."/>
            <person name="Mateiu R.V."/>
            <person name="Melchiorsen J."/>
            <person name="Gram L."/>
            <person name="Overmann J."/>
            <person name="Freese H.M."/>
        </authorList>
    </citation>
    <scope>NUCLEOTIDE SEQUENCE [LARGE SCALE GENOMIC DNA]</scope>
    <source>
        <strain evidence="8 9">P13</strain>
    </source>
</reference>
<protein>
    <submittedName>
        <fullName evidence="8">Type IV secretory pathway, VirB6 component</fullName>
    </submittedName>
</protein>
<name>A0AAN1GVT9_9RHOB</name>
<evidence type="ECO:0000313" key="9">
    <source>
        <dbReference type="Proteomes" id="UP000218606"/>
    </source>
</evidence>
<evidence type="ECO:0000256" key="1">
    <source>
        <dbReference type="ARBA" id="ARBA00004141"/>
    </source>
</evidence>
<dbReference type="GO" id="GO:0016020">
    <property type="term" value="C:membrane"/>
    <property type="evidence" value="ECO:0007669"/>
    <property type="project" value="UniProtKB-SubCell"/>
</dbReference>
<feature type="transmembrane region" description="Helical" evidence="7">
    <location>
        <begin position="230"/>
        <end position="248"/>
    </location>
</feature>
<feature type="region of interest" description="Disordered" evidence="6">
    <location>
        <begin position="323"/>
        <end position="394"/>
    </location>
</feature>
<dbReference type="Pfam" id="PF04610">
    <property type="entry name" value="TrbL"/>
    <property type="match status" value="1"/>
</dbReference>
<dbReference type="AlphaFoldDB" id="A0AAN1GVT9"/>
<organism evidence="8 9">
    <name type="scientific">Phaeobacter piscinae</name>
    <dbReference type="NCBI Taxonomy" id="1580596"/>
    <lineage>
        <taxon>Bacteria</taxon>
        <taxon>Pseudomonadati</taxon>
        <taxon>Pseudomonadota</taxon>
        <taxon>Alphaproteobacteria</taxon>
        <taxon>Rhodobacterales</taxon>
        <taxon>Roseobacteraceae</taxon>
        <taxon>Phaeobacter</taxon>
    </lineage>
</organism>
<gene>
    <name evidence="8" type="ORF">PhaeoP13_04134</name>
</gene>
<evidence type="ECO:0000256" key="6">
    <source>
        <dbReference type="SAM" id="MobiDB-lite"/>
    </source>
</evidence>
<dbReference type="EMBL" id="CP010774">
    <property type="protein sequence ID" value="ATG46016.1"/>
    <property type="molecule type" value="Genomic_DNA"/>
</dbReference>
<evidence type="ECO:0000256" key="2">
    <source>
        <dbReference type="ARBA" id="ARBA00007802"/>
    </source>
</evidence>
<dbReference type="GO" id="GO:0030255">
    <property type="term" value="P:protein secretion by the type IV secretion system"/>
    <property type="evidence" value="ECO:0007669"/>
    <property type="project" value="InterPro"/>
</dbReference>
<comment type="similarity">
    <text evidence="2">Belongs to the TrbL/VirB6 family.</text>
</comment>
<dbReference type="Proteomes" id="UP000218606">
    <property type="component" value="Plasmid pP13_g"/>
</dbReference>
<keyword evidence="3 7" id="KW-0812">Transmembrane</keyword>
<proteinExistence type="inferred from homology"/>
<feature type="transmembrane region" description="Helical" evidence="7">
    <location>
        <begin position="136"/>
        <end position="158"/>
    </location>
</feature>
<keyword evidence="5 7" id="KW-0472">Membrane</keyword>
<sequence length="394" mass="40518">MATFITDALNSIDAAIAGYAQSVFGTFAGPVTGMLQAMGVVGLAFIAANSLMQFYPIRVGEYIKWSVRYIAILAVATSWAQFLPIYNIITNVPSSVAAGLLAQTGAPTLNVALDQMVTGIFAIGDDINSRAGTFDVGMALTSVIMTILGAFMACIAIIVSAVAKIGLALAVSLAPIFISALMFRPTSDLFTSWSRFTLGFALIPVALAGIMGAVIGVGQSMIVAPGSMNTLGDAAGFLIVVLAGIIMMSQIPTIVNSLAGGIVATASGVRQAQIAGDSVKSAAKTAGRTIAPRVAQASSAIGAARHAEGGAKERALAALADARTTSAAMKDNKEKFRQRSARLGRNASHSEVREAGHAGMRQAAREQAASRKSSPVKFANQGPATLPKQPAKTE</sequence>
<comment type="subcellular location">
    <subcellularLocation>
        <location evidence="1">Membrane</location>
        <topology evidence="1">Multi-pass membrane protein</topology>
    </subcellularLocation>
</comment>
<accession>A0AAN1GVT9</accession>
<evidence type="ECO:0000256" key="4">
    <source>
        <dbReference type="ARBA" id="ARBA00022989"/>
    </source>
</evidence>